<proteinExistence type="predicted"/>
<dbReference type="Proteomes" id="UP001388673">
    <property type="component" value="Unassembled WGS sequence"/>
</dbReference>
<reference evidence="3 4" key="1">
    <citation type="journal article" date="2024" name="bioRxiv">
        <title>Comparative genomics of Cryptococcus and Kwoniella reveals pathogenesis evolution and contrasting karyotype dynamics via intercentromeric recombination or chromosome fusion.</title>
        <authorList>
            <person name="Coelho M.A."/>
            <person name="David-Palma M."/>
            <person name="Shea T."/>
            <person name="Bowers K."/>
            <person name="McGinley-Smith S."/>
            <person name="Mohammad A.W."/>
            <person name="Gnirke A."/>
            <person name="Yurkov A.M."/>
            <person name="Nowrousian M."/>
            <person name="Sun S."/>
            <person name="Cuomo C.A."/>
            <person name="Heitman J."/>
        </authorList>
    </citation>
    <scope>NUCLEOTIDE SEQUENCE [LARGE SCALE GENOMIC DNA]</scope>
    <source>
        <strain evidence="3 4">CBS 13917</strain>
    </source>
</reference>
<comment type="caution">
    <text evidence="3">The sequence shown here is derived from an EMBL/GenBank/DDBJ whole genome shotgun (WGS) entry which is preliminary data.</text>
</comment>
<feature type="chain" id="PRO_5043508613" evidence="2">
    <location>
        <begin position="23"/>
        <end position="251"/>
    </location>
</feature>
<gene>
    <name evidence="3" type="ORF">IAR55_001875</name>
</gene>
<keyword evidence="2" id="KW-0732">Signal</keyword>
<sequence>MRAQMPILLSLVGLLSVLGAQAQDKSKWPEWVTNDYDCVIGCLSGFNDTITSVPRPDLEQQAFGCSSGCKGEGMGNYYQTLYYIQLFYATGSIYEWAASAPDGYKHATFSSNADPSASHSASAAESAWSSADASPTPGGVAAIVTDGGPIASPSDGGSNSTPATDGVADSDASNGPGIGPLGMAAPTAAGGKGNATFHNGEKSSNHTAGGNKTGSAAKNAVMGLGGMNLGGLMGGVFGLLMTTLGGACMSM</sequence>
<keyword evidence="4" id="KW-1185">Reference proteome</keyword>
<evidence type="ECO:0000256" key="2">
    <source>
        <dbReference type="SAM" id="SignalP"/>
    </source>
</evidence>
<protein>
    <submittedName>
        <fullName evidence="3">Uncharacterized protein</fullName>
    </submittedName>
</protein>
<evidence type="ECO:0000313" key="3">
    <source>
        <dbReference type="EMBL" id="KAK8864625.1"/>
    </source>
</evidence>
<dbReference type="GeneID" id="92179134"/>
<evidence type="ECO:0000256" key="1">
    <source>
        <dbReference type="SAM" id="MobiDB-lite"/>
    </source>
</evidence>
<dbReference type="EMBL" id="JBCAWK010000003">
    <property type="protein sequence ID" value="KAK8864625.1"/>
    <property type="molecule type" value="Genomic_DNA"/>
</dbReference>
<organism evidence="3 4">
    <name type="scientific">Kwoniella newhampshirensis</name>
    <dbReference type="NCBI Taxonomy" id="1651941"/>
    <lineage>
        <taxon>Eukaryota</taxon>
        <taxon>Fungi</taxon>
        <taxon>Dikarya</taxon>
        <taxon>Basidiomycota</taxon>
        <taxon>Agaricomycotina</taxon>
        <taxon>Tremellomycetes</taxon>
        <taxon>Tremellales</taxon>
        <taxon>Cryptococcaceae</taxon>
        <taxon>Kwoniella</taxon>
    </lineage>
</organism>
<accession>A0AAW0Z3E0</accession>
<dbReference type="RefSeq" id="XP_066804921.1">
    <property type="nucleotide sequence ID" value="XM_066944998.1"/>
</dbReference>
<feature type="signal peptide" evidence="2">
    <location>
        <begin position="1"/>
        <end position="22"/>
    </location>
</feature>
<dbReference type="KEGG" id="kne:92179134"/>
<name>A0AAW0Z3E0_9TREE</name>
<evidence type="ECO:0000313" key="4">
    <source>
        <dbReference type="Proteomes" id="UP001388673"/>
    </source>
</evidence>
<feature type="region of interest" description="Disordered" evidence="1">
    <location>
        <begin position="128"/>
        <end position="212"/>
    </location>
</feature>
<dbReference type="AlphaFoldDB" id="A0AAW0Z3E0"/>